<dbReference type="InterPro" id="IPR025201">
    <property type="entry name" value="KdpD_TM"/>
</dbReference>
<dbReference type="EC" id="2.7.13.3" evidence="3"/>
<dbReference type="GO" id="GO:0005886">
    <property type="term" value="C:plasma membrane"/>
    <property type="evidence" value="ECO:0007669"/>
    <property type="project" value="TreeGrafter"/>
</dbReference>
<keyword evidence="6 13" id="KW-0812">Transmembrane</keyword>
<evidence type="ECO:0000256" key="2">
    <source>
        <dbReference type="ARBA" id="ARBA00004141"/>
    </source>
</evidence>
<evidence type="ECO:0000256" key="8">
    <source>
        <dbReference type="ARBA" id="ARBA00022777"/>
    </source>
</evidence>
<keyword evidence="7" id="KW-0547">Nucleotide-binding</keyword>
<comment type="caution">
    <text evidence="15">The sequence shown here is derived from an EMBL/GenBank/DDBJ whole genome shotgun (WGS) entry which is preliminary data.</text>
</comment>
<evidence type="ECO:0000256" key="5">
    <source>
        <dbReference type="ARBA" id="ARBA00022679"/>
    </source>
</evidence>
<evidence type="ECO:0000256" key="6">
    <source>
        <dbReference type="ARBA" id="ARBA00022692"/>
    </source>
</evidence>
<dbReference type="SMART" id="SM00388">
    <property type="entry name" value="HisKA"/>
    <property type="match status" value="1"/>
</dbReference>
<dbReference type="CDD" id="cd00075">
    <property type="entry name" value="HATPase"/>
    <property type="match status" value="1"/>
</dbReference>
<evidence type="ECO:0000256" key="13">
    <source>
        <dbReference type="SAM" id="Phobius"/>
    </source>
</evidence>
<reference evidence="15 16" key="1">
    <citation type="submission" date="2017-12" db="EMBL/GenBank/DDBJ databases">
        <title>The genome sequence of Caulobacter sp. 410.</title>
        <authorList>
            <person name="Gao J."/>
            <person name="Mao X."/>
            <person name="Sun J."/>
        </authorList>
    </citation>
    <scope>NUCLEOTIDE SEQUENCE [LARGE SCALE GENOMIC DNA]</scope>
    <source>
        <strain evidence="15 16">410</strain>
    </source>
</reference>
<dbReference type="CDD" id="cd00082">
    <property type="entry name" value="HisKA"/>
    <property type="match status" value="1"/>
</dbReference>
<feature type="transmembrane region" description="Helical" evidence="13">
    <location>
        <begin position="53"/>
        <end position="79"/>
    </location>
</feature>
<sequence>MIYDAIVSRLHRLGAKPLGLWRFGAAAAIIAVSTGVAELLYRLLSTTRLSMVFLAGVLVCAVTLGSYPAYFAALLAFLIYNIYLVEPRFAFQMASPEDVLVLLVFLAVAVLTGGLAGRLKDEALRNMRRARATSALFEASKALSSTSDEDEIRQLIVKQMALAAKGSAMISHGARLWRYPEDGSPRDLPGALALSSQGWRVQVIAAEGEELGLAAWRSSAEDRPDEDGDRLINVLVDLGGAAIARARMAQTNADLAAASKTERLRTALLSSISHDLRTPLASILASASSLKAFGRQFSPEVSLDLIETIEEEAERLNRFVANLLSMTRLESGALQLNRQGFDMAEIVNRCATRLRRLGANIERVLPNSPCPLEGDPILLEQALDNVLDNAMRYAGQGRAIVVRLTDLGAAALLEVEDCGPGLEADEHGRIFDKFYRGRTAGASQGAGLGLSIARGLVEAMNGTIAAQPRSDNQQGLLVSMLFTRETALAA</sequence>
<dbReference type="EMBL" id="PJRS01000006">
    <property type="protein sequence ID" value="PLR28658.1"/>
    <property type="molecule type" value="Genomic_DNA"/>
</dbReference>
<evidence type="ECO:0000256" key="7">
    <source>
        <dbReference type="ARBA" id="ARBA00022741"/>
    </source>
</evidence>
<evidence type="ECO:0000256" key="11">
    <source>
        <dbReference type="ARBA" id="ARBA00023012"/>
    </source>
</evidence>
<evidence type="ECO:0000259" key="14">
    <source>
        <dbReference type="PROSITE" id="PS50109"/>
    </source>
</evidence>
<keyword evidence="16" id="KW-1185">Reference proteome</keyword>
<dbReference type="Gene3D" id="3.30.565.10">
    <property type="entry name" value="Histidine kinase-like ATPase, C-terminal domain"/>
    <property type="match status" value="1"/>
</dbReference>
<evidence type="ECO:0000313" key="16">
    <source>
        <dbReference type="Proteomes" id="UP000234479"/>
    </source>
</evidence>
<dbReference type="AlphaFoldDB" id="A0A2N5DRI0"/>
<dbReference type="Pfam" id="PF00512">
    <property type="entry name" value="HisKA"/>
    <property type="match status" value="1"/>
</dbReference>
<dbReference type="PANTHER" id="PTHR45569">
    <property type="entry name" value="SENSOR PROTEIN KDPD"/>
    <property type="match status" value="1"/>
</dbReference>
<dbReference type="OrthoDB" id="9806130at2"/>
<protein>
    <recommendedName>
        <fullName evidence="3">histidine kinase</fullName>
        <ecNumber evidence="3">2.7.13.3</ecNumber>
    </recommendedName>
</protein>
<dbReference type="InterPro" id="IPR052023">
    <property type="entry name" value="Histidine_kinase_KdpD"/>
</dbReference>
<evidence type="ECO:0000256" key="4">
    <source>
        <dbReference type="ARBA" id="ARBA00022553"/>
    </source>
</evidence>
<dbReference type="PRINTS" id="PR00344">
    <property type="entry name" value="BCTRLSENSOR"/>
</dbReference>
<dbReference type="InterPro" id="IPR003661">
    <property type="entry name" value="HisK_dim/P_dom"/>
</dbReference>
<dbReference type="InterPro" id="IPR036097">
    <property type="entry name" value="HisK_dim/P_sf"/>
</dbReference>
<evidence type="ECO:0000256" key="10">
    <source>
        <dbReference type="ARBA" id="ARBA00022989"/>
    </source>
</evidence>
<dbReference type="RefSeq" id="WP_101716276.1">
    <property type="nucleotide sequence ID" value="NZ_PJRS01000006.1"/>
</dbReference>
<evidence type="ECO:0000313" key="15">
    <source>
        <dbReference type="EMBL" id="PLR28658.1"/>
    </source>
</evidence>
<dbReference type="Proteomes" id="UP000234479">
    <property type="component" value="Unassembled WGS sequence"/>
</dbReference>
<feature type="transmembrane region" description="Helical" evidence="13">
    <location>
        <begin position="20"/>
        <end position="41"/>
    </location>
</feature>
<dbReference type="InterPro" id="IPR036890">
    <property type="entry name" value="HATPase_C_sf"/>
</dbReference>
<name>A0A2N5DRI0_9CAUL</name>
<comment type="catalytic activity">
    <reaction evidence="1">
        <text>ATP + protein L-histidine = ADP + protein N-phospho-L-histidine.</text>
        <dbReference type="EC" id="2.7.13.3"/>
    </reaction>
</comment>
<dbReference type="GO" id="GO:0000155">
    <property type="term" value="F:phosphorelay sensor kinase activity"/>
    <property type="evidence" value="ECO:0007669"/>
    <property type="project" value="InterPro"/>
</dbReference>
<evidence type="ECO:0000256" key="12">
    <source>
        <dbReference type="ARBA" id="ARBA00023136"/>
    </source>
</evidence>
<keyword evidence="4" id="KW-0597">Phosphoprotein</keyword>
<keyword evidence="12 13" id="KW-0472">Membrane</keyword>
<dbReference type="PROSITE" id="PS50109">
    <property type="entry name" value="HIS_KIN"/>
    <property type="match status" value="1"/>
</dbReference>
<dbReference type="Pfam" id="PF02518">
    <property type="entry name" value="HATPase_c"/>
    <property type="match status" value="1"/>
</dbReference>
<proteinExistence type="predicted"/>
<evidence type="ECO:0000256" key="3">
    <source>
        <dbReference type="ARBA" id="ARBA00012438"/>
    </source>
</evidence>
<keyword evidence="10 13" id="KW-1133">Transmembrane helix</keyword>
<dbReference type="InterPro" id="IPR003594">
    <property type="entry name" value="HATPase_dom"/>
</dbReference>
<dbReference type="InterPro" id="IPR038318">
    <property type="entry name" value="KdpD_sf"/>
</dbReference>
<dbReference type="InterPro" id="IPR005467">
    <property type="entry name" value="His_kinase_dom"/>
</dbReference>
<dbReference type="SMART" id="SM00387">
    <property type="entry name" value="HATPase_c"/>
    <property type="match status" value="1"/>
</dbReference>
<dbReference type="Gene3D" id="1.10.287.130">
    <property type="match status" value="1"/>
</dbReference>
<dbReference type="InterPro" id="IPR004358">
    <property type="entry name" value="Sig_transdc_His_kin-like_C"/>
</dbReference>
<feature type="transmembrane region" description="Helical" evidence="13">
    <location>
        <begin position="99"/>
        <end position="119"/>
    </location>
</feature>
<dbReference type="GO" id="GO:0005524">
    <property type="term" value="F:ATP binding"/>
    <property type="evidence" value="ECO:0007669"/>
    <property type="project" value="UniProtKB-KW"/>
</dbReference>
<gene>
    <name evidence="15" type="ORF">SGCZBJ_01530</name>
</gene>
<dbReference type="Gene3D" id="1.20.120.620">
    <property type="entry name" value="Backbone structure of the membrane domain of e. Coli histidine kinase receptor kdpd"/>
    <property type="match status" value="1"/>
</dbReference>
<organism evidence="15 16">
    <name type="scientific">Caulobacter zeae</name>
    <dbReference type="NCBI Taxonomy" id="2055137"/>
    <lineage>
        <taxon>Bacteria</taxon>
        <taxon>Pseudomonadati</taxon>
        <taxon>Pseudomonadota</taxon>
        <taxon>Alphaproteobacteria</taxon>
        <taxon>Caulobacterales</taxon>
        <taxon>Caulobacteraceae</taxon>
        <taxon>Caulobacter</taxon>
    </lineage>
</organism>
<keyword evidence="5" id="KW-0808">Transferase</keyword>
<keyword evidence="8" id="KW-0418">Kinase</keyword>
<feature type="domain" description="Histidine kinase" evidence="14">
    <location>
        <begin position="271"/>
        <end position="486"/>
    </location>
</feature>
<evidence type="ECO:0000256" key="1">
    <source>
        <dbReference type="ARBA" id="ARBA00000085"/>
    </source>
</evidence>
<dbReference type="SUPFAM" id="SSF55874">
    <property type="entry name" value="ATPase domain of HSP90 chaperone/DNA topoisomerase II/histidine kinase"/>
    <property type="match status" value="1"/>
</dbReference>
<keyword evidence="9" id="KW-0067">ATP-binding</keyword>
<evidence type="ECO:0000256" key="9">
    <source>
        <dbReference type="ARBA" id="ARBA00022840"/>
    </source>
</evidence>
<comment type="subcellular location">
    <subcellularLocation>
        <location evidence="2">Membrane</location>
        <topology evidence="2">Multi-pass membrane protein</topology>
    </subcellularLocation>
</comment>
<dbReference type="SUPFAM" id="SSF47384">
    <property type="entry name" value="Homodimeric domain of signal transducing histidine kinase"/>
    <property type="match status" value="1"/>
</dbReference>
<keyword evidence="11" id="KW-0902">Two-component regulatory system</keyword>
<accession>A0A2N5DRI0</accession>
<dbReference type="PANTHER" id="PTHR45569:SF1">
    <property type="entry name" value="SENSOR PROTEIN KDPD"/>
    <property type="match status" value="1"/>
</dbReference>
<dbReference type="Pfam" id="PF13493">
    <property type="entry name" value="DUF4118"/>
    <property type="match status" value="1"/>
</dbReference>